<evidence type="ECO:0000313" key="2">
    <source>
        <dbReference type="EMBL" id="MCK8479782.1"/>
    </source>
</evidence>
<dbReference type="InterPro" id="IPR027843">
    <property type="entry name" value="DUF4440"/>
</dbReference>
<evidence type="ECO:0000259" key="1">
    <source>
        <dbReference type="Pfam" id="PF14534"/>
    </source>
</evidence>
<organism evidence="2 3">
    <name type="scientific">Psychroserpens algicola</name>
    <dbReference type="NCBI Taxonomy" id="1719034"/>
    <lineage>
        <taxon>Bacteria</taxon>
        <taxon>Pseudomonadati</taxon>
        <taxon>Bacteroidota</taxon>
        <taxon>Flavobacteriia</taxon>
        <taxon>Flavobacteriales</taxon>
        <taxon>Flavobacteriaceae</taxon>
        <taxon>Psychroserpens</taxon>
    </lineage>
</organism>
<keyword evidence="3" id="KW-1185">Reference proteome</keyword>
<proteinExistence type="predicted"/>
<name>A0ABT0H7G7_9FLAO</name>
<gene>
    <name evidence="2" type="ORF">MUY34_04070</name>
</gene>
<feature type="domain" description="DUF4440" evidence="1">
    <location>
        <begin position="45"/>
        <end position="146"/>
    </location>
</feature>
<evidence type="ECO:0000313" key="3">
    <source>
        <dbReference type="Proteomes" id="UP001203687"/>
    </source>
</evidence>
<reference evidence="2" key="1">
    <citation type="submission" date="2022-04" db="EMBL/GenBank/DDBJ databases">
        <authorList>
            <person name="Ren T."/>
        </authorList>
    </citation>
    <scope>NUCLEOTIDE SEQUENCE</scope>
    <source>
        <strain evidence="2">F63249</strain>
    </source>
</reference>
<dbReference type="Proteomes" id="UP001203687">
    <property type="component" value="Unassembled WGS sequence"/>
</dbReference>
<protein>
    <recommendedName>
        <fullName evidence="1">DUF4440 domain-containing protein</fullName>
    </recommendedName>
</protein>
<dbReference type="RefSeq" id="WP_248412033.1">
    <property type="nucleotide sequence ID" value="NZ_JALPQF010000003.1"/>
</dbReference>
<dbReference type="Pfam" id="PF14534">
    <property type="entry name" value="DUF4440"/>
    <property type="match status" value="1"/>
</dbReference>
<dbReference type="Gene3D" id="3.10.450.50">
    <property type="match status" value="1"/>
</dbReference>
<dbReference type="SUPFAM" id="SSF54427">
    <property type="entry name" value="NTF2-like"/>
    <property type="match status" value="1"/>
</dbReference>
<sequence>MKLLIILILTEPIFNMSNSQVSSNSNEIFKLTKKANDFSLNGHINKDANQIISVYSENTILLPPGEKEPIKGLEAIKKFYLKGFEYGSSLKITTENISYTVINNSHANEVGKYYIVYQPENSNKQIELNGYMLITWKKNSKGEWKIEYDMWH</sequence>
<accession>A0ABT0H7G7</accession>
<comment type="caution">
    <text evidence="2">The sequence shown here is derived from an EMBL/GenBank/DDBJ whole genome shotgun (WGS) entry which is preliminary data.</text>
</comment>
<dbReference type="InterPro" id="IPR032710">
    <property type="entry name" value="NTF2-like_dom_sf"/>
</dbReference>
<dbReference type="EMBL" id="JALPQF010000003">
    <property type="protein sequence ID" value="MCK8479782.1"/>
    <property type="molecule type" value="Genomic_DNA"/>
</dbReference>